<reference evidence="1" key="1">
    <citation type="journal article" date="2023" name="Plant J.">
        <title>Genome sequences and population genomics provide insights into the demographic history, inbreeding, and mutation load of two 'living fossil' tree species of Dipteronia.</title>
        <authorList>
            <person name="Feng Y."/>
            <person name="Comes H.P."/>
            <person name="Chen J."/>
            <person name="Zhu S."/>
            <person name="Lu R."/>
            <person name="Zhang X."/>
            <person name="Li P."/>
            <person name="Qiu J."/>
            <person name="Olsen K.M."/>
            <person name="Qiu Y."/>
        </authorList>
    </citation>
    <scope>NUCLEOTIDE SEQUENCE</scope>
    <source>
        <strain evidence="1">NBL</strain>
    </source>
</reference>
<accession>A0AAE0B9F7</accession>
<gene>
    <name evidence="1" type="ORF">Dsin_003613</name>
</gene>
<sequence>MIIRTFPLKPVLIQDRRSRVHQKQLRICISMGLSVVLSTAILALAENGDLQLIHDKWLLESSCTLENAALELDLLHITTNKLLGPLSYMWDRLLHCPLHILYADNVPITHR</sequence>
<keyword evidence="2" id="KW-1185">Reference proteome</keyword>
<name>A0AAE0B9F7_9ROSI</name>
<dbReference type="EMBL" id="JANJYJ010000001">
    <property type="protein sequence ID" value="KAK3231732.1"/>
    <property type="molecule type" value="Genomic_DNA"/>
</dbReference>
<organism evidence="1 2">
    <name type="scientific">Dipteronia sinensis</name>
    <dbReference type="NCBI Taxonomy" id="43782"/>
    <lineage>
        <taxon>Eukaryota</taxon>
        <taxon>Viridiplantae</taxon>
        <taxon>Streptophyta</taxon>
        <taxon>Embryophyta</taxon>
        <taxon>Tracheophyta</taxon>
        <taxon>Spermatophyta</taxon>
        <taxon>Magnoliopsida</taxon>
        <taxon>eudicotyledons</taxon>
        <taxon>Gunneridae</taxon>
        <taxon>Pentapetalae</taxon>
        <taxon>rosids</taxon>
        <taxon>malvids</taxon>
        <taxon>Sapindales</taxon>
        <taxon>Sapindaceae</taxon>
        <taxon>Hippocastanoideae</taxon>
        <taxon>Acereae</taxon>
        <taxon>Dipteronia</taxon>
    </lineage>
</organism>
<comment type="caution">
    <text evidence="1">The sequence shown here is derived from an EMBL/GenBank/DDBJ whole genome shotgun (WGS) entry which is preliminary data.</text>
</comment>
<evidence type="ECO:0000313" key="1">
    <source>
        <dbReference type="EMBL" id="KAK3231732.1"/>
    </source>
</evidence>
<dbReference type="Proteomes" id="UP001281410">
    <property type="component" value="Unassembled WGS sequence"/>
</dbReference>
<dbReference type="AlphaFoldDB" id="A0AAE0B9F7"/>
<protein>
    <submittedName>
        <fullName evidence="1">Uncharacterized protein</fullName>
    </submittedName>
</protein>
<evidence type="ECO:0000313" key="2">
    <source>
        <dbReference type="Proteomes" id="UP001281410"/>
    </source>
</evidence>
<proteinExistence type="predicted"/>